<organism evidence="1 2">
    <name type="scientific">Campylobacter showae CSUNSWCD</name>
    <dbReference type="NCBI Taxonomy" id="1244083"/>
    <lineage>
        <taxon>Bacteria</taxon>
        <taxon>Pseudomonadati</taxon>
        <taxon>Campylobacterota</taxon>
        <taxon>Epsilonproteobacteria</taxon>
        <taxon>Campylobacterales</taxon>
        <taxon>Campylobacteraceae</taxon>
        <taxon>Campylobacter</taxon>
    </lineage>
</organism>
<accession>M5IPN4</accession>
<protein>
    <submittedName>
        <fullName evidence="1">Uncharacterized protein</fullName>
    </submittedName>
</protein>
<dbReference type="Proteomes" id="UP000011939">
    <property type="component" value="Unassembled WGS sequence"/>
</dbReference>
<dbReference type="OrthoDB" id="5359907at2"/>
<dbReference type="AlphaFoldDB" id="M5IPN4"/>
<evidence type="ECO:0000313" key="1">
    <source>
        <dbReference type="EMBL" id="EKU10078.1"/>
    </source>
</evidence>
<name>M5IPN4_9BACT</name>
<gene>
    <name evidence="1" type="ORF">CSUNSWCD_1442</name>
</gene>
<dbReference type="PATRIC" id="fig|1244083.3.peg.2422"/>
<sequence>MNTDEMIEVMQAYTQGEAIEVSDKGAGNWSEIKYPLWDWNSFEYRVKPKAVEALWYWEFKMSDGWHISQTRMTRAQAQAFVGQSVEIAPLYALGFRIKDENE</sequence>
<evidence type="ECO:0000313" key="2">
    <source>
        <dbReference type="Proteomes" id="UP000011939"/>
    </source>
</evidence>
<comment type="caution">
    <text evidence="1">The sequence shown here is derived from an EMBL/GenBank/DDBJ whole genome shotgun (WGS) entry which is preliminary data.</text>
</comment>
<dbReference type="RefSeq" id="WP_009497209.1">
    <property type="nucleotide sequence ID" value="NZ_AMZQ01000021.1"/>
</dbReference>
<reference evidence="1 2" key="1">
    <citation type="journal article" date="2013" name="Genome Announc.">
        <title>Genome Sequence of Campylobacter showae UNSWCD, Isolated from a Patient with Crohn's Disease.</title>
        <authorList>
            <person name="Tay A.P."/>
            <person name="Kaakoush N.O."/>
            <person name="Deshpande N.P."/>
            <person name="Chen Z."/>
            <person name="Mitchell H."/>
            <person name="Wilkins M.R."/>
        </authorList>
    </citation>
    <scope>NUCLEOTIDE SEQUENCE [LARGE SCALE GENOMIC DNA]</scope>
    <source>
        <strain evidence="1 2">CSUNSWCD</strain>
    </source>
</reference>
<dbReference type="STRING" id="1244083.CSUNSWCD_1442"/>
<dbReference type="EMBL" id="AMZQ01000021">
    <property type="protein sequence ID" value="EKU10078.1"/>
    <property type="molecule type" value="Genomic_DNA"/>
</dbReference>
<proteinExistence type="predicted"/>